<gene>
    <name evidence="1" type="ordered locus">Bcen_3814</name>
</gene>
<accession>A0A0H2XWT9</accession>
<protein>
    <submittedName>
        <fullName evidence="1">Twin-arginine translocation pathway signal</fullName>
    </submittedName>
</protein>
<dbReference type="InterPro" id="IPR006311">
    <property type="entry name" value="TAT_signal"/>
</dbReference>
<sequence>MIRLVRVHCRSAPMFEKYQAWFSRIRCSREGNMHNDNTPQSRRDNDAAATGITRRQWLQGALALTAAGLTGSLALRALADDPGTAPLDTFMTLSEALTGKKGLSRITGQRYLQALQKGSFKTADSLPQLAGALASGSLNPDQESLALTILGAWYLGIVDNVVITYEEALMFSVVSDTLVIPSYCPNKPGFWAEKPIERQA</sequence>
<dbReference type="HOGENOM" id="CLU_098949_3_0_4"/>
<dbReference type="EMBL" id="CP000379">
    <property type="protein sequence ID" value="ABF78706.1"/>
    <property type="molecule type" value="Genomic_DNA"/>
</dbReference>
<reference evidence="1" key="1">
    <citation type="submission" date="2006-05" db="EMBL/GenBank/DDBJ databases">
        <title>Complete sequence of chromosome 2 of Burkholderia cenocepacia AU 1054.</title>
        <authorList>
            <consortium name="US DOE Joint Genome Institute"/>
            <person name="Copeland A."/>
            <person name="Lucas S."/>
            <person name="Lapidus A."/>
            <person name="Barry K."/>
            <person name="Detter J.C."/>
            <person name="Glavina del Rio T."/>
            <person name="Hammon N."/>
            <person name="Israni S."/>
            <person name="Dalin E."/>
            <person name="Tice H."/>
            <person name="Pitluck S."/>
            <person name="Chain P."/>
            <person name="Malfatti S."/>
            <person name="Shin M."/>
            <person name="Vergez L."/>
            <person name="Schmutz J."/>
            <person name="Larimer F."/>
            <person name="Land M."/>
            <person name="Hauser L."/>
            <person name="Kyrpides N."/>
            <person name="Lykidis A."/>
            <person name="LiPuma J.J."/>
            <person name="Konstantinidis K."/>
            <person name="Tiedje J.M."/>
            <person name="Richardson P."/>
        </authorList>
    </citation>
    <scope>NUCLEOTIDE SEQUENCE [LARGE SCALE GENOMIC DNA]</scope>
    <source>
        <strain evidence="1">AU 1054</strain>
    </source>
</reference>
<dbReference type="AlphaFoldDB" id="A0A0H2XWT9"/>
<dbReference type="Pfam" id="PF12318">
    <property type="entry name" value="FAD-SLDH"/>
    <property type="match status" value="1"/>
</dbReference>
<organism evidence="1">
    <name type="scientific">Burkholderia orbicola (strain AU 1054)</name>
    <dbReference type="NCBI Taxonomy" id="331271"/>
    <lineage>
        <taxon>Bacteria</taxon>
        <taxon>Pseudomonadati</taxon>
        <taxon>Pseudomonadota</taxon>
        <taxon>Betaproteobacteria</taxon>
        <taxon>Burkholderiales</taxon>
        <taxon>Burkholderiaceae</taxon>
        <taxon>Burkholderia</taxon>
        <taxon>Burkholderia cepacia complex</taxon>
        <taxon>Burkholderia orbicola</taxon>
    </lineage>
</organism>
<dbReference type="PROSITE" id="PS51318">
    <property type="entry name" value="TAT"/>
    <property type="match status" value="1"/>
</dbReference>
<evidence type="ECO:0000313" key="1">
    <source>
        <dbReference type="EMBL" id="ABF78706.1"/>
    </source>
</evidence>
<name>A0A0H2XWT9_BURO1</name>
<proteinExistence type="predicted"/>
<dbReference type="InterPro" id="IPR024651">
    <property type="entry name" value="FAD-SLDH_ssu"/>
</dbReference>